<feature type="region of interest" description="Disordered" evidence="1">
    <location>
        <begin position="1"/>
        <end position="39"/>
    </location>
</feature>
<evidence type="ECO:0000313" key="2">
    <source>
        <dbReference type="EMBL" id="CAF5171078.1"/>
    </source>
</evidence>
<dbReference type="Proteomes" id="UP000676336">
    <property type="component" value="Unassembled WGS sequence"/>
</dbReference>
<proteinExistence type="predicted"/>
<feature type="non-terminal residue" evidence="2">
    <location>
        <position position="39"/>
    </location>
</feature>
<sequence length="39" mass="4421">MARRKYVLRDSGAGRAKSDIAQINSRKTSRNKSITTRVK</sequence>
<evidence type="ECO:0000256" key="1">
    <source>
        <dbReference type="SAM" id="MobiDB-lite"/>
    </source>
</evidence>
<dbReference type="AlphaFoldDB" id="A0A8S3GQQ6"/>
<dbReference type="EMBL" id="CAJOBI010311693">
    <property type="protein sequence ID" value="CAF5171078.1"/>
    <property type="molecule type" value="Genomic_DNA"/>
</dbReference>
<reference evidence="2" key="1">
    <citation type="submission" date="2021-02" db="EMBL/GenBank/DDBJ databases">
        <authorList>
            <person name="Nowell W R."/>
        </authorList>
    </citation>
    <scope>NUCLEOTIDE SEQUENCE</scope>
</reference>
<name>A0A8S3GQQ6_9BILA</name>
<feature type="compositionally biased region" description="Polar residues" evidence="1">
    <location>
        <begin position="21"/>
        <end position="39"/>
    </location>
</feature>
<accession>A0A8S3GQQ6</accession>
<protein>
    <submittedName>
        <fullName evidence="2">Uncharacterized protein</fullName>
    </submittedName>
</protein>
<evidence type="ECO:0000313" key="3">
    <source>
        <dbReference type="Proteomes" id="UP000676336"/>
    </source>
</evidence>
<gene>
    <name evidence="2" type="ORF">SMN809_LOCUS65619</name>
</gene>
<comment type="caution">
    <text evidence="2">The sequence shown here is derived from an EMBL/GenBank/DDBJ whole genome shotgun (WGS) entry which is preliminary data.</text>
</comment>
<organism evidence="2 3">
    <name type="scientific">Rotaria magnacalcarata</name>
    <dbReference type="NCBI Taxonomy" id="392030"/>
    <lineage>
        <taxon>Eukaryota</taxon>
        <taxon>Metazoa</taxon>
        <taxon>Spiralia</taxon>
        <taxon>Gnathifera</taxon>
        <taxon>Rotifera</taxon>
        <taxon>Eurotatoria</taxon>
        <taxon>Bdelloidea</taxon>
        <taxon>Philodinida</taxon>
        <taxon>Philodinidae</taxon>
        <taxon>Rotaria</taxon>
    </lineage>
</organism>